<feature type="compositionally biased region" description="Acidic residues" evidence="1">
    <location>
        <begin position="224"/>
        <end position="238"/>
    </location>
</feature>
<feature type="compositionally biased region" description="Acidic residues" evidence="1">
    <location>
        <begin position="112"/>
        <end position="125"/>
    </location>
</feature>
<proteinExistence type="predicted"/>
<dbReference type="InterPro" id="IPR030378">
    <property type="entry name" value="G_CP_dom"/>
</dbReference>
<feature type="domain" description="CP-type G" evidence="2">
    <location>
        <begin position="358"/>
        <end position="539"/>
    </location>
</feature>
<dbReference type="GO" id="GO:0005525">
    <property type="term" value="F:GTP binding"/>
    <property type="evidence" value="ECO:0007669"/>
    <property type="project" value="InterPro"/>
</dbReference>
<dbReference type="GO" id="GO:0009570">
    <property type="term" value="C:chloroplast stroma"/>
    <property type="evidence" value="ECO:0007669"/>
    <property type="project" value="TreeGrafter"/>
</dbReference>
<organism evidence="3 4">
    <name type="scientific">Iris pallida</name>
    <name type="common">Sweet iris</name>
    <dbReference type="NCBI Taxonomy" id="29817"/>
    <lineage>
        <taxon>Eukaryota</taxon>
        <taxon>Viridiplantae</taxon>
        <taxon>Streptophyta</taxon>
        <taxon>Embryophyta</taxon>
        <taxon>Tracheophyta</taxon>
        <taxon>Spermatophyta</taxon>
        <taxon>Magnoliopsida</taxon>
        <taxon>Liliopsida</taxon>
        <taxon>Asparagales</taxon>
        <taxon>Iridaceae</taxon>
        <taxon>Iridoideae</taxon>
        <taxon>Irideae</taxon>
        <taxon>Iris</taxon>
    </lineage>
</organism>
<dbReference type="SUPFAM" id="SSF52540">
    <property type="entry name" value="P-loop containing nucleoside triphosphate hydrolases"/>
    <property type="match status" value="1"/>
</dbReference>
<dbReference type="InterPro" id="IPR050896">
    <property type="entry name" value="Mito_lipid_metab_GTPase"/>
</dbReference>
<dbReference type="AlphaFoldDB" id="A0AAX6FDC6"/>
<feature type="region of interest" description="Disordered" evidence="1">
    <location>
        <begin position="104"/>
        <end position="175"/>
    </location>
</feature>
<dbReference type="GO" id="GO:1901259">
    <property type="term" value="P:chloroplast rRNA processing"/>
    <property type="evidence" value="ECO:0007669"/>
    <property type="project" value="TreeGrafter"/>
</dbReference>
<dbReference type="GO" id="GO:0005739">
    <property type="term" value="C:mitochondrion"/>
    <property type="evidence" value="ECO:0007669"/>
    <property type="project" value="TreeGrafter"/>
</dbReference>
<dbReference type="CDD" id="cd01855">
    <property type="entry name" value="YqeH"/>
    <property type="match status" value="1"/>
</dbReference>
<dbReference type="PROSITE" id="PS51721">
    <property type="entry name" value="G_CP"/>
    <property type="match status" value="1"/>
</dbReference>
<dbReference type="Proteomes" id="UP001140949">
    <property type="component" value="Unassembled WGS sequence"/>
</dbReference>
<dbReference type="InterPro" id="IPR048422">
    <property type="entry name" value="NOA1/YqeH-like_C"/>
</dbReference>
<accession>A0AAX6FDC6</accession>
<dbReference type="InterPro" id="IPR006073">
    <property type="entry name" value="GTP-bd"/>
</dbReference>
<evidence type="ECO:0000256" key="1">
    <source>
        <dbReference type="SAM" id="MobiDB-lite"/>
    </source>
</evidence>
<feature type="region of interest" description="Disordered" evidence="1">
    <location>
        <begin position="224"/>
        <end position="260"/>
    </location>
</feature>
<keyword evidence="4" id="KW-1185">Reference proteome</keyword>
<dbReference type="PANTHER" id="PTHR46434:SF3">
    <property type="entry name" value="GTP-BINDING PROTEIN BRASSINAZOLE INSENSITIVE PALE GREEN 2, CHLOROPLASTIC"/>
    <property type="match status" value="1"/>
</dbReference>
<dbReference type="GO" id="GO:0009742">
    <property type="term" value="P:brassinosteroid mediated signaling pathway"/>
    <property type="evidence" value="ECO:0007669"/>
    <property type="project" value="TreeGrafter"/>
</dbReference>
<evidence type="ECO:0000313" key="4">
    <source>
        <dbReference type="Proteomes" id="UP001140949"/>
    </source>
</evidence>
<reference evidence="3" key="1">
    <citation type="journal article" date="2023" name="GigaByte">
        <title>Genome assembly of the bearded iris, Iris pallida Lam.</title>
        <authorList>
            <person name="Bruccoleri R.E."/>
            <person name="Oakeley E.J."/>
            <person name="Faust A.M.E."/>
            <person name="Altorfer M."/>
            <person name="Dessus-Babus S."/>
            <person name="Burckhardt D."/>
            <person name="Oertli M."/>
            <person name="Naumann U."/>
            <person name="Petersen F."/>
            <person name="Wong J."/>
        </authorList>
    </citation>
    <scope>NUCLEOTIDE SEQUENCE</scope>
    <source>
        <strain evidence="3">GSM-AAB239-AS_SAM_17_03QT</strain>
    </source>
</reference>
<name>A0AAX6FDC6_IRIPA</name>
<sequence length="740" mass="81650">MTETLTFSTSSLVLTPKRNSRARFLLSSQFFPKCSLLPPPLPSSSRNAPPFLLCSFSSRTKPTVQTKNKSGALFSEGRDEDEGRLVCPGCGIYMQDSNINLPGFYQKPQVSEDSDGFLEEEDESSDASKSKSFLGPEIETMELNFEDDSSEFLSESLEEEDEGIGGSKSKSDLGSKITGLKLNFDSSGEFLSDSDEFLEDGDEGIDGSKSKSVLGHKIAAGELNFDDSDDFSEEEDEGIGGSKSKSNLGPGIDGFSDWDSDWDMEMDEEEESIKKELDGFTPAGVGYGNVTEDTLRKFKKEKISKAEKKRKAREARKNEEEESITVCARCHSLRNYGQVKNPNAENLIPDFDFDRFISNRLMKPATSSPLVVMVVDCVDFDGSFPKRAAKSLFKALEGNKKNLKLARLPKLVLVATKVDLLPSQISPARLDSWVRNRAKAAGAPKLSGVYLVSARKDLGVRNLIKFIKELAGPRGNVWVVGAQNAGKSTLINSFAKREGVKVTRLTEAAVPGTTLGILRIAGILPSKAKMYDTPGLLHPYLMTMRLNREEQKMVEIRKELQPRTYRMKVGQTVHVGGLMRLDLIQATVETIYVSVWASPNVSLHMGKTENAEEIQKKHIGVRLQPPIGQERVSELGDWQQREIKISGISWDVNSLDIAVSGLGWVSLGLKGEGTVILWTFDGVEVTKRDPLVLDRAPFLERPGFLLPKAISDAIGNQSKIEARAKKLKEEELDTLLEANV</sequence>
<dbReference type="EMBL" id="JANAVB010029818">
    <property type="protein sequence ID" value="KAJ6814178.1"/>
    <property type="molecule type" value="Genomic_DNA"/>
</dbReference>
<comment type="caution">
    <text evidence="3">The sequence shown here is derived from an EMBL/GenBank/DDBJ whole genome shotgun (WGS) entry which is preliminary data.</text>
</comment>
<dbReference type="PANTHER" id="PTHR46434">
    <property type="entry name" value="GENETIC INTERACTOR OF PROHIBITINS 3, MITOCHONDRIAL"/>
    <property type="match status" value="1"/>
</dbReference>
<dbReference type="Gene3D" id="3.40.50.300">
    <property type="entry name" value="P-loop containing nucleotide triphosphate hydrolases"/>
    <property type="match status" value="1"/>
</dbReference>
<dbReference type="Pfam" id="PF01926">
    <property type="entry name" value="MMR_HSR1"/>
    <property type="match status" value="1"/>
</dbReference>
<protein>
    <submittedName>
        <fullName evidence="3">GTP-binding protein BRASSINAZOLE INSENSITIVE PALE GREEN 2, chloroplastic</fullName>
    </submittedName>
</protein>
<evidence type="ECO:0000259" key="2">
    <source>
        <dbReference type="PROSITE" id="PS51721"/>
    </source>
</evidence>
<dbReference type="Pfam" id="PF21516">
    <property type="entry name" value="YqeH-like_C"/>
    <property type="match status" value="1"/>
</dbReference>
<reference evidence="3" key="2">
    <citation type="submission" date="2023-04" db="EMBL/GenBank/DDBJ databases">
        <authorList>
            <person name="Bruccoleri R.E."/>
            <person name="Oakeley E.J."/>
            <person name="Faust A.-M."/>
            <person name="Dessus-Babus S."/>
            <person name="Altorfer M."/>
            <person name="Burckhardt D."/>
            <person name="Oertli M."/>
            <person name="Naumann U."/>
            <person name="Petersen F."/>
            <person name="Wong J."/>
        </authorList>
    </citation>
    <scope>NUCLEOTIDE SEQUENCE</scope>
    <source>
        <strain evidence="3">GSM-AAB239-AS_SAM_17_03QT</strain>
        <tissue evidence="3">Leaf</tissue>
    </source>
</reference>
<evidence type="ECO:0000313" key="3">
    <source>
        <dbReference type="EMBL" id="KAJ6814178.1"/>
    </source>
</evidence>
<feature type="compositionally biased region" description="Acidic residues" evidence="1">
    <location>
        <begin position="144"/>
        <end position="163"/>
    </location>
</feature>
<dbReference type="InterPro" id="IPR027417">
    <property type="entry name" value="P-loop_NTPase"/>
</dbReference>
<gene>
    <name evidence="3" type="ORF">M6B38_140275</name>
</gene>